<dbReference type="AlphaFoldDB" id="A0A0A1YWL0"/>
<proteinExistence type="predicted"/>
<reference evidence="1 2" key="1">
    <citation type="journal article" date="2013" name="Genome Announc.">
        <title>Draft Genome Sequence of Pseudomonas fluorescens LMG 5329, a White Line-Inducing Principle-Producing Bioindicator for the Mushroom Pathogen Pseudomonas tolaasii.</title>
        <authorList>
            <person name="Ghequire M.G."/>
            <person name="Rokni-Zadeh H."/>
            <person name="Zarrineh P."/>
            <person name="De Mot R."/>
        </authorList>
    </citation>
    <scope>NUCLEOTIDE SEQUENCE [LARGE SCALE GENOMIC DNA]</scope>
    <source>
        <strain evidence="1 2">LMG 5329</strain>
    </source>
</reference>
<gene>
    <name evidence="1" type="ORF">K814_0119350</name>
</gene>
<name>A0A0A1YWL0_PSEFL</name>
<dbReference type="RefSeq" id="WP_038847997.1">
    <property type="nucleotide sequence ID" value="NZ_ASGY01000144.1"/>
</dbReference>
<sequence>MKNLLLAVSFLVSVTACDNSTQETHTSLTSLSNGIQVPSSAKEVKSYIAKKDNVDRQHYLFDIDKPVSEANEELSRVMKSQGFAQLIKSQEKDVSQFYFNKEKSPTVVAVLKPINSSQTRLAMSWEMIN</sequence>
<dbReference type="Proteomes" id="UP000030060">
    <property type="component" value="Unassembled WGS sequence"/>
</dbReference>
<protein>
    <recommendedName>
        <fullName evidence="3">Lipoprotein</fullName>
    </recommendedName>
</protein>
<evidence type="ECO:0008006" key="3">
    <source>
        <dbReference type="Google" id="ProtNLM"/>
    </source>
</evidence>
<evidence type="ECO:0000313" key="1">
    <source>
        <dbReference type="EMBL" id="KGE66303.1"/>
    </source>
</evidence>
<comment type="caution">
    <text evidence="1">The sequence shown here is derived from an EMBL/GenBank/DDBJ whole genome shotgun (WGS) entry which is preliminary data.</text>
</comment>
<dbReference type="EMBL" id="ASGY01000144">
    <property type="protein sequence ID" value="KGE66303.1"/>
    <property type="molecule type" value="Genomic_DNA"/>
</dbReference>
<organism evidence="1 2">
    <name type="scientific">Pseudomonas fluorescens LMG 5329</name>
    <dbReference type="NCBI Taxonomy" id="1324332"/>
    <lineage>
        <taxon>Bacteria</taxon>
        <taxon>Pseudomonadati</taxon>
        <taxon>Pseudomonadota</taxon>
        <taxon>Gammaproteobacteria</taxon>
        <taxon>Pseudomonadales</taxon>
        <taxon>Pseudomonadaceae</taxon>
        <taxon>Pseudomonas</taxon>
    </lineage>
</organism>
<dbReference type="PROSITE" id="PS51257">
    <property type="entry name" value="PROKAR_LIPOPROTEIN"/>
    <property type="match status" value="1"/>
</dbReference>
<accession>A0A0A1YWL0</accession>
<evidence type="ECO:0000313" key="2">
    <source>
        <dbReference type="Proteomes" id="UP000030060"/>
    </source>
</evidence>